<reference evidence="13 14" key="1">
    <citation type="submission" date="2014-03" db="EMBL/GenBank/DDBJ databases">
        <title>The draft genome sequence of Thalassospira alkalitolerans JCM 18968.</title>
        <authorList>
            <person name="Lai Q."/>
            <person name="Shao Z."/>
        </authorList>
    </citation>
    <scope>NUCLEOTIDE SEQUENCE [LARGE SCALE GENOMIC DNA]</scope>
    <source>
        <strain evidence="13 14">JCM 18968</strain>
    </source>
</reference>
<evidence type="ECO:0000256" key="5">
    <source>
        <dbReference type="ARBA" id="ARBA00022741"/>
    </source>
</evidence>
<comment type="function">
    <text evidence="10">Catalyzes the phosphorylation of the position 2 hydroxy group of 4-diphosphocytidyl-2C-methyl-D-erythritol.</text>
</comment>
<feature type="binding site" evidence="10">
    <location>
        <begin position="101"/>
        <end position="111"/>
    </location>
    <ligand>
        <name>ATP</name>
        <dbReference type="ChEBI" id="CHEBI:30616"/>
    </ligand>
</feature>
<feature type="active site" evidence="10">
    <location>
        <position position="12"/>
    </location>
</feature>
<evidence type="ECO:0000256" key="10">
    <source>
        <dbReference type="HAMAP-Rule" id="MF_00061"/>
    </source>
</evidence>
<dbReference type="Proteomes" id="UP000193396">
    <property type="component" value="Unassembled WGS sequence"/>
</dbReference>
<dbReference type="UniPathway" id="UPA00056">
    <property type="reaction ID" value="UER00094"/>
</dbReference>
<name>A0A1Y2LE84_9PROT</name>
<dbReference type="PIRSF" id="PIRSF010376">
    <property type="entry name" value="IspE"/>
    <property type="match status" value="1"/>
</dbReference>
<keyword evidence="8 10" id="KW-0414">Isoprene biosynthesis</keyword>
<dbReference type="InterPro" id="IPR036554">
    <property type="entry name" value="GHMP_kinase_C_sf"/>
</dbReference>
<evidence type="ECO:0000313" key="13">
    <source>
        <dbReference type="EMBL" id="OSQ49230.1"/>
    </source>
</evidence>
<evidence type="ECO:0000256" key="1">
    <source>
        <dbReference type="ARBA" id="ARBA00009684"/>
    </source>
</evidence>
<sequence length="317" mass="33509">MTSIFIEPAPAKLNLFLHVTGKRDDGYHLLDSLVCFAEYGDVVSATRRDDTAITLAISGPMAGNLSDGNPDDNLVMRAAKLLQTEGKVSQGADLTLEKKLPVASGIGGGSADAAATLRVLCKLWQLDIPADRLAALALSLGADVPVCLGAKTVLMQGIGDELIDLPELPNLSLVLVNPGCAVATADVFHARVHDDDDNGNGRDFTDSDLWDRTVHFNSGASLAAALQDCRNDLTLPASGILPEICDVLQALAREEGCLLARMSGSGATCFAIYDTDDQATNAANMIATEQPDWWVQPTRIQSHDNRALSQIGASFPA</sequence>
<protein>
    <recommendedName>
        <fullName evidence="3 10">4-diphosphocytidyl-2-C-methyl-D-erythritol kinase</fullName>
        <shortName evidence="10">CMK</shortName>
        <ecNumber evidence="2 10">2.7.1.148</ecNumber>
    </recommendedName>
    <alternativeName>
        <fullName evidence="9 10">4-(cytidine-5'-diphospho)-2-C-methyl-D-erythritol kinase</fullName>
    </alternativeName>
</protein>
<dbReference type="PANTHER" id="PTHR43527">
    <property type="entry name" value="4-DIPHOSPHOCYTIDYL-2-C-METHYL-D-ERYTHRITOL KINASE, CHLOROPLASTIC"/>
    <property type="match status" value="1"/>
</dbReference>
<keyword evidence="4 10" id="KW-0808">Transferase</keyword>
<feature type="domain" description="GHMP kinase N-terminal" evidence="11">
    <location>
        <begin position="73"/>
        <end position="148"/>
    </location>
</feature>
<evidence type="ECO:0000256" key="8">
    <source>
        <dbReference type="ARBA" id="ARBA00023229"/>
    </source>
</evidence>
<feature type="active site" evidence="10">
    <location>
        <position position="143"/>
    </location>
</feature>
<evidence type="ECO:0000256" key="9">
    <source>
        <dbReference type="ARBA" id="ARBA00032554"/>
    </source>
</evidence>
<dbReference type="STRING" id="1293890.TALK_06585"/>
<dbReference type="Pfam" id="PF08544">
    <property type="entry name" value="GHMP_kinases_C"/>
    <property type="match status" value="1"/>
</dbReference>
<dbReference type="RefSeq" id="WP_085617070.1">
    <property type="nucleotide sequence ID" value="NZ_JFKB01000003.1"/>
</dbReference>
<dbReference type="NCBIfam" id="TIGR00154">
    <property type="entry name" value="ispE"/>
    <property type="match status" value="1"/>
</dbReference>
<evidence type="ECO:0000259" key="11">
    <source>
        <dbReference type="Pfam" id="PF00288"/>
    </source>
</evidence>
<evidence type="ECO:0000256" key="4">
    <source>
        <dbReference type="ARBA" id="ARBA00022679"/>
    </source>
</evidence>
<comment type="catalytic activity">
    <reaction evidence="10">
        <text>4-CDP-2-C-methyl-D-erythritol + ATP = 4-CDP-2-C-methyl-D-erythritol 2-phosphate + ADP + H(+)</text>
        <dbReference type="Rhea" id="RHEA:18437"/>
        <dbReference type="ChEBI" id="CHEBI:15378"/>
        <dbReference type="ChEBI" id="CHEBI:30616"/>
        <dbReference type="ChEBI" id="CHEBI:57823"/>
        <dbReference type="ChEBI" id="CHEBI:57919"/>
        <dbReference type="ChEBI" id="CHEBI:456216"/>
        <dbReference type="EC" id="2.7.1.148"/>
    </reaction>
</comment>
<dbReference type="GO" id="GO:0050515">
    <property type="term" value="F:4-(cytidine 5'-diphospho)-2-C-methyl-D-erythritol kinase activity"/>
    <property type="evidence" value="ECO:0007669"/>
    <property type="project" value="UniProtKB-UniRule"/>
</dbReference>
<dbReference type="GO" id="GO:0005524">
    <property type="term" value="F:ATP binding"/>
    <property type="evidence" value="ECO:0007669"/>
    <property type="project" value="UniProtKB-UniRule"/>
</dbReference>
<feature type="domain" description="GHMP kinase C-terminal" evidence="12">
    <location>
        <begin position="227"/>
        <end position="287"/>
    </location>
</feature>
<comment type="pathway">
    <text evidence="10">Isoprenoid biosynthesis; isopentenyl diphosphate biosynthesis via DXP pathway; isopentenyl diphosphate from 1-deoxy-D-xylulose 5-phosphate: step 3/6.</text>
</comment>
<evidence type="ECO:0000256" key="7">
    <source>
        <dbReference type="ARBA" id="ARBA00022840"/>
    </source>
</evidence>
<dbReference type="InterPro" id="IPR013750">
    <property type="entry name" value="GHMP_kinase_C_dom"/>
</dbReference>
<dbReference type="EMBL" id="JFKB01000003">
    <property type="protein sequence ID" value="OSQ49230.1"/>
    <property type="molecule type" value="Genomic_DNA"/>
</dbReference>
<dbReference type="SUPFAM" id="SSF54211">
    <property type="entry name" value="Ribosomal protein S5 domain 2-like"/>
    <property type="match status" value="1"/>
</dbReference>
<gene>
    <name evidence="10" type="primary">ispE</name>
    <name evidence="13" type="ORF">TALK_06585</name>
</gene>
<proteinExistence type="inferred from homology"/>
<dbReference type="InterPro" id="IPR020568">
    <property type="entry name" value="Ribosomal_Su5_D2-typ_SF"/>
</dbReference>
<dbReference type="InterPro" id="IPR006204">
    <property type="entry name" value="GHMP_kinase_N_dom"/>
</dbReference>
<accession>A0A1Y2LE84</accession>
<dbReference type="AlphaFoldDB" id="A0A1Y2LE84"/>
<evidence type="ECO:0000259" key="12">
    <source>
        <dbReference type="Pfam" id="PF08544"/>
    </source>
</evidence>
<dbReference type="GO" id="GO:0019288">
    <property type="term" value="P:isopentenyl diphosphate biosynthetic process, methylerythritol 4-phosphate pathway"/>
    <property type="evidence" value="ECO:0007669"/>
    <property type="project" value="UniProtKB-UniRule"/>
</dbReference>
<dbReference type="InterPro" id="IPR014721">
    <property type="entry name" value="Ribsml_uS5_D2-typ_fold_subgr"/>
</dbReference>
<dbReference type="EC" id="2.7.1.148" evidence="2 10"/>
<evidence type="ECO:0000256" key="6">
    <source>
        <dbReference type="ARBA" id="ARBA00022777"/>
    </source>
</evidence>
<dbReference type="GO" id="GO:0016114">
    <property type="term" value="P:terpenoid biosynthetic process"/>
    <property type="evidence" value="ECO:0007669"/>
    <property type="project" value="UniProtKB-UniRule"/>
</dbReference>
<keyword evidence="6 10" id="KW-0418">Kinase</keyword>
<keyword evidence="7 10" id="KW-0067">ATP-binding</keyword>
<organism evidence="13 14">
    <name type="scientific">Thalassospira alkalitolerans</name>
    <dbReference type="NCBI Taxonomy" id="1293890"/>
    <lineage>
        <taxon>Bacteria</taxon>
        <taxon>Pseudomonadati</taxon>
        <taxon>Pseudomonadota</taxon>
        <taxon>Alphaproteobacteria</taxon>
        <taxon>Rhodospirillales</taxon>
        <taxon>Thalassospiraceae</taxon>
        <taxon>Thalassospira</taxon>
    </lineage>
</organism>
<dbReference type="Pfam" id="PF00288">
    <property type="entry name" value="GHMP_kinases_N"/>
    <property type="match status" value="1"/>
</dbReference>
<evidence type="ECO:0000256" key="2">
    <source>
        <dbReference type="ARBA" id="ARBA00012052"/>
    </source>
</evidence>
<dbReference type="Gene3D" id="3.30.70.890">
    <property type="entry name" value="GHMP kinase, C-terminal domain"/>
    <property type="match status" value="1"/>
</dbReference>
<dbReference type="SUPFAM" id="SSF55060">
    <property type="entry name" value="GHMP Kinase, C-terminal domain"/>
    <property type="match status" value="1"/>
</dbReference>
<dbReference type="OrthoDB" id="9809438at2"/>
<dbReference type="InterPro" id="IPR004424">
    <property type="entry name" value="IspE"/>
</dbReference>
<dbReference type="NCBIfam" id="NF011202">
    <property type="entry name" value="PRK14608.1"/>
    <property type="match status" value="1"/>
</dbReference>
<keyword evidence="14" id="KW-1185">Reference proteome</keyword>
<evidence type="ECO:0000313" key="14">
    <source>
        <dbReference type="Proteomes" id="UP000193396"/>
    </source>
</evidence>
<comment type="similarity">
    <text evidence="1 10">Belongs to the GHMP kinase family. IspE subfamily.</text>
</comment>
<dbReference type="HAMAP" id="MF_00061">
    <property type="entry name" value="IspE"/>
    <property type="match status" value="1"/>
</dbReference>
<keyword evidence="5 10" id="KW-0547">Nucleotide-binding</keyword>
<comment type="caution">
    <text evidence="13">The sequence shown here is derived from an EMBL/GenBank/DDBJ whole genome shotgun (WGS) entry which is preliminary data.</text>
</comment>
<dbReference type="PANTHER" id="PTHR43527:SF2">
    <property type="entry name" value="4-DIPHOSPHOCYTIDYL-2-C-METHYL-D-ERYTHRITOL KINASE, CHLOROPLASTIC"/>
    <property type="match status" value="1"/>
</dbReference>
<dbReference type="Gene3D" id="3.30.230.10">
    <property type="match status" value="1"/>
</dbReference>
<evidence type="ECO:0000256" key="3">
    <source>
        <dbReference type="ARBA" id="ARBA00017473"/>
    </source>
</evidence>